<evidence type="ECO:0000256" key="11">
    <source>
        <dbReference type="SAM" id="MobiDB-lite"/>
    </source>
</evidence>
<keyword evidence="5" id="KW-0808">Transferase</keyword>
<dbReference type="GO" id="GO:0016301">
    <property type="term" value="F:kinase activity"/>
    <property type="evidence" value="ECO:0007669"/>
    <property type="project" value="UniProtKB-KW"/>
</dbReference>
<dbReference type="EMBL" id="JAHRIN010001168">
    <property type="protein sequence ID" value="MEQ2191728.1"/>
    <property type="molecule type" value="Genomic_DNA"/>
</dbReference>
<evidence type="ECO:0000256" key="4">
    <source>
        <dbReference type="ARBA" id="ARBA00022527"/>
    </source>
</evidence>
<reference evidence="13 14" key="1">
    <citation type="submission" date="2021-06" db="EMBL/GenBank/DDBJ databases">
        <authorList>
            <person name="Palmer J.M."/>
        </authorList>
    </citation>
    <scope>NUCLEOTIDE SEQUENCE [LARGE SCALE GENOMIC DNA]</scope>
    <source>
        <strain evidence="13 14">XC_2019</strain>
        <tissue evidence="13">Muscle</tissue>
    </source>
</reference>
<comment type="catalytic activity">
    <reaction evidence="9">
        <text>L-threonyl-[protein] + ATP = O-phospho-L-threonyl-[protein] + ADP + H(+)</text>
        <dbReference type="Rhea" id="RHEA:46608"/>
        <dbReference type="Rhea" id="RHEA-COMP:11060"/>
        <dbReference type="Rhea" id="RHEA-COMP:11605"/>
        <dbReference type="ChEBI" id="CHEBI:15378"/>
        <dbReference type="ChEBI" id="CHEBI:30013"/>
        <dbReference type="ChEBI" id="CHEBI:30616"/>
        <dbReference type="ChEBI" id="CHEBI:61977"/>
        <dbReference type="ChEBI" id="CHEBI:456216"/>
        <dbReference type="EC" id="2.7.11.1"/>
    </reaction>
</comment>
<comment type="similarity">
    <text evidence="2">Belongs to the protein kinase superfamily. CAMK Ser/Thr protein kinase family. SNF1 subfamily.</text>
</comment>
<evidence type="ECO:0000313" key="14">
    <source>
        <dbReference type="Proteomes" id="UP001434883"/>
    </source>
</evidence>
<evidence type="ECO:0000256" key="2">
    <source>
        <dbReference type="ARBA" id="ARBA00006234"/>
    </source>
</evidence>
<evidence type="ECO:0000256" key="6">
    <source>
        <dbReference type="ARBA" id="ARBA00022723"/>
    </source>
</evidence>
<keyword evidence="7 13" id="KW-0418">Kinase</keyword>
<keyword evidence="4" id="KW-0723">Serine/threonine-protein kinase</keyword>
<evidence type="ECO:0000256" key="8">
    <source>
        <dbReference type="ARBA" id="ARBA00022842"/>
    </source>
</evidence>
<comment type="cofactor">
    <cofactor evidence="1">
        <name>Mg(2+)</name>
        <dbReference type="ChEBI" id="CHEBI:18420"/>
    </cofactor>
</comment>
<evidence type="ECO:0000256" key="1">
    <source>
        <dbReference type="ARBA" id="ARBA00001946"/>
    </source>
</evidence>
<feature type="region of interest" description="Disordered" evidence="11">
    <location>
        <begin position="92"/>
        <end position="114"/>
    </location>
</feature>
<keyword evidence="8" id="KW-0460">Magnesium</keyword>
<organism evidence="13 14">
    <name type="scientific">Xenoophorus captivus</name>
    <dbReference type="NCBI Taxonomy" id="1517983"/>
    <lineage>
        <taxon>Eukaryota</taxon>
        <taxon>Metazoa</taxon>
        <taxon>Chordata</taxon>
        <taxon>Craniata</taxon>
        <taxon>Vertebrata</taxon>
        <taxon>Euteleostomi</taxon>
        <taxon>Actinopterygii</taxon>
        <taxon>Neopterygii</taxon>
        <taxon>Teleostei</taxon>
        <taxon>Neoteleostei</taxon>
        <taxon>Acanthomorphata</taxon>
        <taxon>Ovalentaria</taxon>
        <taxon>Atherinomorphae</taxon>
        <taxon>Cyprinodontiformes</taxon>
        <taxon>Goodeidae</taxon>
        <taxon>Xenoophorus</taxon>
    </lineage>
</organism>
<feature type="non-terminal residue" evidence="13">
    <location>
        <position position="1"/>
    </location>
</feature>
<keyword evidence="14" id="KW-1185">Reference proteome</keyword>
<feature type="domain" description="UBA" evidence="12">
    <location>
        <begin position="43"/>
        <end position="85"/>
    </location>
</feature>
<comment type="caution">
    <text evidence="13">The sequence shown here is derived from an EMBL/GenBank/DDBJ whole genome shotgun (WGS) entry which is preliminary data.</text>
</comment>
<evidence type="ECO:0000256" key="7">
    <source>
        <dbReference type="ARBA" id="ARBA00022777"/>
    </source>
</evidence>
<evidence type="ECO:0000313" key="13">
    <source>
        <dbReference type="EMBL" id="MEQ2191728.1"/>
    </source>
</evidence>
<name>A0ABV0Q8A9_9TELE</name>
<protein>
    <recommendedName>
        <fullName evidence="3">non-specific serine/threonine protein kinase</fullName>
        <ecNumber evidence="3">2.7.11.1</ecNumber>
    </recommendedName>
</protein>
<dbReference type="Proteomes" id="UP001434883">
    <property type="component" value="Unassembled WGS sequence"/>
</dbReference>
<accession>A0ABV0Q8A9</accession>
<dbReference type="Pfam" id="PF21115">
    <property type="entry name" value="UBA_BRSK"/>
    <property type="match status" value="1"/>
</dbReference>
<evidence type="ECO:0000256" key="10">
    <source>
        <dbReference type="ARBA" id="ARBA00048679"/>
    </source>
</evidence>
<comment type="catalytic activity">
    <reaction evidence="10">
        <text>L-seryl-[protein] + ATP = O-phospho-L-seryl-[protein] + ADP + H(+)</text>
        <dbReference type="Rhea" id="RHEA:17989"/>
        <dbReference type="Rhea" id="RHEA-COMP:9863"/>
        <dbReference type="Rhea" id="RHEA-COMP:11604"/>
        <dbReference type="ChEBI" id="CHEBI:15378"/>
        <dbReference type="ChEBI" id="CHEBI:29999"/>
        <dbReference type="ChEBI" id="CHEBI:30616"/>
        <dbReference type="ChEBI" id="CHEBI:83421"/>
        <dbReference type="ChEBI" id="CHEBI:456216"/>
        <dbReference type="EC" id="2.7.11.1"/>
    </reaction>
</comment>
<evidence type="ECO:0000259" key="12">
    <source>
        <dbReference type="PROSITE" id="PS50030"/>
    </source>
</evidence>
<dbReference type="EC" id="2.7.11.1" evidence="3"/>
<sequence>NNVADQRKTSCSVFLPLAGKNEPEPEQPVPRKVAIRMLGSPEEIDPDALESMHSLGCFRDKEKLTKDLLSEDDNQEKMIYFLLLDRKERYPSHEDQNLPPRNEIGTSLLFHPAV</sequence>
<gene>
    <name evidence="13" type="primary">BRSK2_4</name>
    <name evidence="13" type="ORF">XENOCAPTIV_001756</name>
</gene>
<dbReference type="InterPro" id="IPR048622">
    <property type="entry name" value="BRSK1_2-like_UBA"/>
</dbReference>
<dbReference type="InterPro" id="IPR015940">
    <property type="entry name" value="UBA"/>
</dbReference>
<dbReference type="CDD" id="cd14340">
    <property type="entry name" value="UBA_BRSK"/>
    <property type="match status" value="1"/>
</dbReference>
<dbReference type="PROSITE" id="PS50030">
    <property type="entry name" value="UBA"/>
    <property type="match status" value="1"/>
</dbReference>
<evidence type="ECO:0000256" key="3">
    <source>
        <dbReference type="ARBA" id="ARBA00012513"/>
    </source>
</evidence>
<keyword evidence="6" id="KW-0479">Metal-binding</keyword>
<evidence type="ECO:0000256" key="9">
    <source>
        <dbReference type="ARBA" id="ARBA00047899"/>
    </source>
</evidence>
<proteinExistence type="inferred from homology"/>
<evidence type="ECO:0000256" key="5">
    <source>
        <dbReference type="ARBA" id="ARBA00022679"/>
    </source>
</evidence>